<sequence length="297" mass="30702">MARVHDHQELHALQVQQLQSADPRSVAGAGGDAAGPATPSRGSPTPAASSAGGADAAPSSPSDQRDLTSDLAPLVKATVSRWTEFKVFILSTHTLDTGVGVIIGRALQDLLRSFVNDVLIPPLGLVVGDRIVNLFILLRRGRSGNIPRSPEAAQSDGAVTINYGKFVQQLLNFLTVGVSVFYFLRAMKAFFQWHIEMPRDKRNCPFCLSEIPAAASRCAFCTQAVTPTADAPGSGSPGTASAAAGQQPGPSASGAGQLSTIPASGRAPFASTGSPKPHPGALAPSAFISRMALIAGQ</sequence>
<evidence type="ECO:0000256" key="3">
    <source>
        <dbReference type="ARBA" id="ARBA00022989"/>
    </source>
</evidence>
<keyword evidence="2" id="KW-0812">Transmembrane</keyword>
<feature type="region of interest" description="Disordered" evidence="5">
    <location>
        <begin position="1"/>
        <end position="67"/>
    </location>
</feature>
<dbReference type="Pfam" id="PF01741">
    <property type="entry name" value="MscL"/>
    <property type="match status" value="1"/>
</dbReference>
<dbReference type="InterPro" id="IPR037673">
    <property type="entry name" value="MSC/AndL"/>
</dbReference>
<dbReference type="InterPro" id="IPR036019">
    <property type="entry name" value="MscL_channel"/>
</dbReference>
<feature type="compositionally biased region" description="Basic and acidic residues" evidence="5">
    <location>
        <begin position="1"/>
        <end position="10"/>
    </location>
</feature>
<protein>
    <recommendedName>
        <fullName evidence="8">Large conductance mechanosensitive channel</fullName>
    </recommendedName>
</protein>
<evidence type="ECO:0000256" key="5">
    <source>
        <dbReference type="SAM" id="MobiDB-lite"/>
    </source>
</evidence>
<evidence type="ECO:0008006" key="8">
    <source>
        <dbReference type="Google" id="ProtNLM"/>
    </source>
</evidence>
<proteinExistence type="predicted"/>
<reference evidence="6 7" key="1">
    <citation type="submission" date="2023-09" db="EMBL/GenBank/DDBJ databases">
        <title>Pangenome analysis of Batrachochytrium dendrobatidis and related Chytrids.</title>
        <authorList>
            <person name="Yacoub M.N."/>
            <person name="Stajich J.E."/>
            <person name="James T.Y."/>
        </authorList>
    </citation>
    <scope>NUCLEOTIDE SEQUENCE [LARGE SCALE GENOMIC DNA]</scope>
    <source>
        <strain evidence="6 7">JEL0888</strain>
    </source>
</reference>
<keyword evidence="4" id="KW-0472">Membrane</keyword>
<dbReference type="PANTHER" id="PTHR30266:SF2">
    <property type="entry name" value="LARGE-CONDUCTANCE MECHANOSENSITIVE CHANNEL"/>
    <property type="match status" value="1"/>
</dbReference>
<gene>
    <name evidence="6" type="ORF">HK105_201987</name>
</gene>
<feature type="region of interest" description="Disordered" evidence="5">
    <location>
        <begin position="229"/>
        <end position="258"/>
    </location>
</feature>
<evidence type="ECO:0000256" key="2">
    <source>
        <dbReference type="ARBA" id="ARBA00022692"/>
    </source>
</evidence>
<comment type="caution">
    <text evidence="6">The sequence shown here is derived from an EMBL/GenBank/DDBJ whole genome shotgun (WGS) entry which is preliminary data.</text>
</comment>
<evidence type="ECO:0000313" key="7">
    <source>
        <dbReference type="Proteomes" id="UP001527925"/>
    </source>
</evidence>
<dbReference type="SUPFAM" id="SSF81330">
    <property type="entry name" value="Gated mechanosensitive channel"/>
    <property type="match status" value="1"/>
</dbReference>
<feature type="compositionally biased region" description="Low complexity" evidence="5">
    <location>
        <begin position="34"/>
        <end position="62"/>
    </location>
</feature>
<comment type="subcellular location">
    <subcellularLocation>
        <location evidence="1">Membrane</location>
        <topology evidence="1">Multi-pass membrane protein</topology>
    </subcellularLocation>
</comment>
<organism evidence="6 7">
    <name type="scientific">Polyrhizophydium stewartii</name>
    <dbReference type="NCBI Taxonomy" id="2732419"/>
    <lineage>
        <taxon>Eukaryota</taxon>
        <taxon>Fungi</taxon>
        <taxon>Fungi incertae sedis</taxon>
        <taxon>Chytridiomycota</taxon>
        <taxon>Chytridiomycota incertae sedis</taxon>
        <taxon>Chytridiomycetes</taxon>
        <taxon>Rhizophydiales</taxon>
        <taxon>Rhizophydiales incertae sedis</taxon>
        <taxon>Polyrhizophydium</taxon>
    </lineage>
</organism>
<keyword evidence="7" id="KW-1185">Reference proteome</keyword>
<feature type="compositionally biased region" description="Low complexity" evidence="5">
    <location>
        <begin position="231"/>
        <end position="257"/>
    </location>
</feature>
<name>A0ABR4NGK2_9FUNG</name>
<evidence type="ECO:0000256" key="1">
    <source>
        <dbReference type="ARBA" id="ARBA00004141"/>
    </source>
</evidence>
<keyword evidence="3" id="KW-1133">Transmembrane helix</keyword>
<evidence type="ECO:0000313" key="6">
    <source>
        <dbReference type="EMBL" id="KAL2918586.1"/>
    </source>
</evidence>
<accession>A0ABR4NGK2</accession>
<evidence type="ECO:0000256" key="4">
    <source>
        <dbReference type="ARBA" id="ARBA00023136"/>
    </source>
</evidence>
<dbReference type="EMBL" id="JADGIZ020000006">
    <property type="protein sequence ID" value="KAL2918586.1"/>
    <property type="molecule type" value="Genomic_DNA"/>
</dbReference>
<dbReference type="Proteomes" id="UP001527925">
    <property type="component" value="Unassembled WGS sequence"/>
</dbReference>
<dbReference type="Gene3D" id="1.10.1200.120">
    <property type="entry name" value="Large-conductance mechanosensitive channel, MscL, domain 1"/>
    <property type="match status" value="1"/>
</dbReference>
<dbReference type="PANTHER" id="PTHR30266">
    <property type="entry name" value="MECHANOSENSITIVE CHANNEL MSCL"/>
    <property type="match status" value="1"/>
</dbReference>